<evidence type="ECO:0000256" key="1">
    <source>
        <dbReference type="SAM" id="SignalP"/>
    </source>
</evidence>
<evidence type="ECO:0000313" key="3">
    <source>
        <dbReference type="Proteomes" id="UP001352223"/>
    </source>
</evidence>
<protein>
    <recommendedName>
        <fullName evidence="4">Serine/threonine protein kinase</fullName>
    </recommendedName>
</protein>
<evidence type="ECO:0008006" key="4">
    <source>
        <dbReference type="Google" id="ProtNLM"/>
    </source>
</evidence>
<feature type="signal peptide" evidence="1">
    <location>
        <begin position="1"/>
        <end position="23"/>
    </location>
</feature>
<organism evidence="2 3">
    <name type="scientific">Streptomyces kunmingensis</name>
    <dbReference type="NCBI Taxonomy" id="68225"/>
    <lineage>
        <taxon>Bacteria</taxon>
        <taxon>Bacillati</taxon>
        <taxon>Actinomycetota</taxon>
        <taxon>Actinomycetes</taxon>
        <taxon>Kitasatosporales</taxon>
        <taxon>Streptomycetaceae</taxon>
        <taxon>Streptomyces</taxon>
    </lineage>
</organism>
<evidence type="ECO:0000313" key="2">
    <source>
        <dbReference type="EMBL" id="MEB3962755.1"/>
    </source>
</evidence>
<name>A0ABU6CDG0_9ACTN</name>
<dbReference type="EMBL" id="JAOZYB010000174">
    <property type="protein sequence ID" value="MEB3962755.1"/>
    <property type="molecule type" value="Genomic_DNA"/>
</dbReference>
<accession>A0ABU6CDG0</accession>
<keyword evidence="1" id="KW-0732">Signal</keyword>
<feature type="chain" id="PRO_5045097447" description="Serine/threonine protein kinase" evidence="1">
    <location>
        <begin position="24"/>
        <end position="143"/>
    </location>
</feature>
<sequence>ARRRLWGAAVAAVLLLGAAGQGAALLAPGTGEDPAALTLRGRDPATGVAATLTADERGWGTQVGLEVRDPGGPRVCELVAVGRDGGEQTVASWSVRGERDRVTVEGGAADRPGEIRRFEVRATDGDRLLALPVPGDRGVGGPG</sequence>
<feature type="non-terminal residue" evidence="2">
    <location>
        <position position="1"/>
    </location>
</feature>
<keyword evidence="3" id="KW-1185">Reference proteome</keyword>
<reference evidence="2 3" key="1">
    <citation type="submission" date="2022-10" db="EMBL/GenBank/DDBJ databases">
        <authorList>
            <person name="Xie J."/>
            <person name="Shen N."/>
        </authorList>
    </citation>
    <scope>NUCLEOTIDE SEQUENCE [LARGE SCALE GENOMIC DNA]</scope>
    <source>
        <strain evidence="2 3">DSM 41681</strain>
    </source>
</reference>
<gene>
    <name evidence="2" type="ORF">OKJ48_21250</name>
</gene>
<dbReference type="Proteomes" id="UP001352223">
    <property type="component" value="Unassembled WGS sequence"/>
</dbReference>
<proteinExistence type="predicted"/>
<comment type="caution">
    <text evidence="2">The sequence shown here is derived from an EMBL/GenBank/DDBJ whole genome shotgun (WGS) entry which is preliminary data.</text>
</comment>